<dbReference type="SUPFAM" id="SSF51735">
    <property type="entry name" value="NAD(P)-binding Rossmann-fold domains"/>
    <property type="match status" value="1"/>
</dbReference>
<dbReference type="InterPro" id="IPR036291">
    <property type="entry name" value="NAD(P)-bd_dom_sf"/>
</dbReference>
<dbReference type="PANTHER" id="PTHR43000">
    <property type="entry name" value="DTDP-D-GLUCOSE 4,6-DEHYDRATASE-RELATED"/>
    <property type="match status" value="1"/>
</dbReference>
<proteinExistence type="inferred from homology"/>
<reference evidence="3" key="1">
    <citation type="submission" date="2021-01" db="EMBL/GenBank/DDBJ databases">
        <title>Whole genome shotgun sequence of Rhizocola hellebori NBRC 109834.</title>
        <authorList>
            <person name="Komaki H."/>
            <person name="Tamura T."/>
        </authorList>
    </citation>
    <scope>NUCLEOTIDE SEQUENCE</scope>
    <source>
        <strain evidence="3">NBRC 109834</strain>
    </source>
</reference>
<dbReference type="Pfam" id="PF01370">
    <property type="entry name" value="Epimerase"/>
    <property type="match status" value="1"/>
</dbReference>
<organism evidence="3 4">
    <name type="scientific">Rhizocola hellebori</name>
    <dbReference type="NCBI Taxonomy" id="1392758"/>
    <lineage>
        <taxon>Bacteria</taxon>
        <taxon>Bacillati</taxon>
        <taxon>Actinomycetota</taxon>
        <taxon>Actinomycetes</taxon>
        <taxon>Micromonosporales</taxon>
        <taxon>Micromonosporaceae</taxon>
        <taxon>Rhizocola</taxon>
    </lineage>
</organism>
<evidence type="ECO:0000313" key="4">
    <source>
        <dbReference type="Proteomes" id="UP000612899"/>
    </source>
</evidence>
<dbReference type="InterPro" id="IPR001509">
    <property type="entry name" value="Epimerase_deHydtase"/>
</dbReference>
<comment type="similarity">
    <text evidence="1">Belongs to the NAD(P)-dependent epimerase/dehydratase family.</text>
</comment>
<protein>
    <submittedName>
        <fullName evidence="3">3-beta hydroxysteroid dehydrogenase</fullName>
    </submittedName>
</protein>
<comment type="caution">
    <text evidence="3">The sequence shown here is derived from an EMBL/GenBank/DDBJ whole genome shotgun (WGS) entry which is preliminary data.</text>
</comment>
<evidence type="ECO:0000256" key="1">
    <source>
        <dbReference type="ARBA" id="ARBA00007637"/>
    </source>
</evidence>
<dbReference type="AlphaFoldDB" id="A0A8J3Q232"/>
<feature type="domain" description="NAD-dependent epimerase/dehydratase" evidence="2">
    <location>
        <begin position="18"/>
        <end position="176"/>
    </location>
</feature>
<dbReference type="Gene3D" id="3.40.50.720">
    <property type="entry name" value="NAD(P)-binding Rossmann-like Domain"/>
    <property type="match status" value="1"/>
</dbReference>
<dbReference type="Proteomes" id="UP000612899">
    <property type="component" value="Unassembled WGS sequence"/>
</dbReference>
<name>A0A8J3Q232_9ACTN</name>
<evidence type="ECO:0000313" key="3">
    <source>
        <dbReference type="EMBL" id="GIH02002.1"/>
    </source>
</evidence>
<sequence>MLSAGCAKLVGMSTLVKVLLTGAFGNVGSHVLAELTRRGHQVRCFDLPTPANRRFARRKGVGAQVVWGDVGDAEAVARAVAGVDVVIHLAAIIPPLADEQPELARRVNVDGTANVIAACRAQANPPRLLFTSTLDVHGVTLDKPPPRRVDDPMVATNPYTAHKIECEGLVRESGLRWAIFRFADIPVLGLRKAHPIMFEIGLDNRIEALHADDAAYAVASALDTPQVWGRVMFVGGGASCQLTYGDYLTRLMAAMGLRMLPREAFSDQHYCTDWLDTSQSQELLGYQRHDFDAIVNAIAATLGWRRHLMPIAGPLARASMLRLSPYWTQSRTAT</sequence>
<accession>A0A8J3Q232</accession>
<dbReference type="EMBL" id="BONY01000001">
    <property type="protein sequence ID" value="GIH02002.1"/>
    <property type="molecule type" value="Genomic_DNA"/>
</dbReference>
<evidence type="ECO:0000259" key="2">
    <source>
        <dbReference type="Pfam" id="PF01370"/>
    </source>
</evidence>
<keyword evidence="4" id="KW-1185">Reference proteome</keyword>
<gene>
    <name evidence="3" type="ORF">Rhe02_00690</name>
</gene>